<dbReference type="InterPro" id="IPR000792">
    <property type="entry name" value="Tscrpt_reg_LuxR_C"/>
</dbReference>
<dbReference type="PRINTS" id="PR00038">
    <property type="entry name" value="HTHLUXR"/>
</dbReference>
<keyword evidence="3" id="KW-0804">Transcription</keyword>
<dbReference type="SMART" id="SM00421">
    <property type="entry name" value="HTH_LUXR"/>
    <property type="match status" value="1"/>
</dbReference>
<dbReference type="AlphaFoldDB" id="A0AB33V9E1"/>
<dbReference type="SUPFAM" id="SSF46894">
    <property type="entry name" value="C-terminal effector domain of the bipartite response regulators"/>
    <property type="match status" value="1"/>
</dbReference>
<protein>
    <recommendedName>
        <fullName evidence="4">HTH luxR-type domain-containing protein</fullName>
    </recommendedName>
</protein>
<keyword evidence="2" id="KW-0238">DNA-binding</keyword>
<gene>
    <name evidence="5" type="ORF">RRSL_00051</name>
</gene>
<feature type="domain" description="HTH luxR-type" evidence="4">
    <location>
        <begin position="187"/>
        <end position="252"/>
    </location>
</feature>
<reference evidence="5 6" key="1">
    <citation type="journal article" date="2006" name="Mol. Plant Microbe Interact.">
        <title>Identification of open reading frames unique to a select agent: Ralstonia solanacearum race 3 biovar 2.</title>
        <authorList>
            <person name="Gabriel D.W."/>
            <person name="Allen C."/>
            <person name="Schell M."/>
            <person name="Denny T.P."/>
            <person name="Greenberg J.T."/>
            <person name="Duan Y.P."/>
            <person name="Flores-Cruz Z."/>
            <person name="Huang Q."/>
            <person name="Clifford J.M."/>
            <person name="Presting G."/>
            <person name="Gonzalez E.T."/>
            <person name="Reddy J."/>
            <person name="Elphinstone J."/>
            <person name="Swanson J."/>
            <person name="Yao J."/>
            <person name="Mulholland V."/>
            <person name="Liu L."/>
            <person name="Farmerie W."/>
            <person name="Patnaikuni M."/>
            <person name="Balogh B."/>
            <person name="Norman D."/>
            <person name="Alvarez A."/>
            <person name="Castillo J.A."/>
            <person name="Jones J."/>
            <person name="Saddler G."/>
            <person name="Walunas T."/>
            <person name="Zhukov A."/>
            <person name="Mikhailova N."/>
        </authorList>
    </citation>
    <scope>NUCLEOTIDE SEQUENCE [LARGE SCALE GENOMIC DNA]</scope>
    <source>
        <strain evidence="5 6">UW551</strain>
    </source>
</reference>
<accession>A0AB33V9E1</accession>
<evidence type="ECO:0000313" key="6">
    <source>
        <dbReference type="Proteomes" id="UP000005933"/>
    </source>
</evidence>
<dbReference type="PANTHER" id="PTHR44688">
    <property type="entry name" value="DNA-BINDING TRANSCRIPTIONAL ACTIVATOR DEVR_DOSR"/>
    <property type="match status" value="1"/>
</dbReference>
<dbReference type="Proteomes" id="UP000005933">
    <property type="component" value="Unassembled WGS sequence"/>
</dbReference>
<dbReference type="PANTHER" id="PTHR44688:SF16">
    <property type="entry name" value="DNA-BINDING TRANSCRIPTIONAL ACTIVATOR DEVR_DOSR"/>
    <property type="match status" value="1"/>
</dbReference>
<dbReference type="InterPro" id="IPR036388">
    <property type="entry name" value="WH-like_DNA-bd_sf"/>
</dbReference>
<organism evidence="5 6">
    <name type="scientific">Ralstonia solanacearum (strain UW551)</name>
    <dbReference type="NCBI Taxonomy" id="342110"/>
    <lineage>
        <taxon>Bacteria</taxon>
        <taxon>Pseudomonadati</taxon>
        <taxon>Pseudomonadota</taxon>
        <taxon>Betaproteobacteria</taxon>
        <taxon>Burkholderiales</taxon>
        <taxon>Burkholderiaceae</taxon>
        <taxon>Ralstonia</taxon>
        <taxon>Ralstonia solanacearum species complex</taxon>
    </lineage>
</organism>
<dbReference type="InterPro" id="IPR016032">
    <property type="entry name" value="Sig_transdc_resp-reg_C-effctor"/>
</dbReference>
<proteinExistence type="predicted"/>
<dbReference type="EMBL" id="AAKL01000110">
    <property type="protein sequence ID" value="EAP70580.1"/>
    <property type="molecule type" value="Genomic_DNA"/>
</dbReference>
<evidence type="ECO:0000313" key="5">
    <source>
        <dbReference type="EMBL" id="EAP70580.1"/>
    </source>
</evidence>
<dbReference type="GO" id="GO:0003677">
    <property type="term" value="F:DNA binding"/>
    <property type="evidence" value="ECO:0007669"/>
    <property type="project" value="UniProtKB-KW"/>
</dbReference>
<dbReference type="GO" id="GO:0006355">
    <property type="term" value="P:regulation of DNA-templated transcription"/>
    <property type="evidence" value="ECO:0007669"/>
    <property type="project" value="InterPro"/>
</dbReference>
<evidence type="ECO:0000256" key="2">
    <source>
        <dbReference type="ARBA" id="ARBA00023125"/>
    </source>
</evidence>
<name>A0AB33V9E1_RALSU</name>
<evidence type="ECO:0000259" key="4">
    <source>
        <dbReference type="PROSITE" id="PS50043"/>
    </source>
</evidence>
<dbReference type="Pfam" id="PF00196">
    <property type="entry name" value="GerE"/>
    <property type="match status" value="1"/>
</dbReference>
<dbReference type="Gene3D" id="1.10.10.10">
    <property type="entry name" value="Winged helix-like DNA-binding domain superfamily/Winged helix DNA-binding domain"/>
    <property type="match status" value="1"/>
</dbReference>
<comment type="caution">
    <text evidence="5">The sequence shown here is derived from an EMBL/GenBank/DDBJ whole genome shotgun (WGS) entry which is preliminary data.</text>
</comment>
<dbReference type="CDD" id="cd06170">
    <property type="entry name" value="LuxR_C_like"/>
    <property type="match status" value="1"/>
</dbReference>
<dbReference type="PROSITE" id="PS50043">
    <property type="entry name" value="HTH_LUXR_2"/>
    <property type="match status" value="1"/>
</dbReference>
<evidence type="ECO:0000256" key="3">
    <source>
        <dbReference type="ARBA" id="ARBA00023163"/>
    </source>
</evidence>
<keyword evidence="1" id="KW-0805">Transcription regulation</keyword>
<sequence length="263" mass="29180">MRGQGRESIRKMQINAVEHCLAAAEAVQNIDEFKAWVRNHVSTILKNQCMVCSHGRITAAGVLMDHIVAVDFPIEYLAAIQNVAGGIDTPLMRRWFATRNPVYFDAAAPVAEIDRGWLAKFIAYDLRNAVADGVYDEGHCIGTYFSFHRLVSVNEPFLASVLRDLTPVLHRTLMRAVADTEKTWHNALRVMSLLSERERQVAAWIGKGKSNAEIALLASISENTVKQHLKHIMDKTGCANRVGVAVLATWYAVSPLGQGMKVL</sequence>
<evidence type="ECO:0000256" key="1">
    <source>
        <dbReference type="ARBA" id="ARBA00023015"/>
    </source>
</evidence>